<dbReference type="STRING" id="1353009.A0A1Y2J4W1"/>
<protein>
    <recommendedName>
        <fullName evidence="4">Zn(2)-C6 fungal-type domain-containing protein</fullName>
    </recommendedName>
</protein>
<evidence type="ECO:0000313" key="3">
    <source>
        <dbReference type="Proteomes" id="UP000193067"/>
    </source>
</evidence>
<dbReference type="OrthoDB" id="3362851at2759"/>
<reference evidence="2 3" key="1">
    <citation type="journal article" date="2015" name="Biotechnol. Biofuels">
        <title>Enhanced degradation of softwood versus hardwood by the white-rot fungus Pycnoporus coccineus.</title>
        <authorList>
            <person name="Couturier M."/>
            <person name="Navarro D."/>
            <person name="Chevret D."/>
            <person name="Henrissat B."/>
            <person name="Piumi F."/>
            <person name="Ruiz-Duenas F.J."/>
            <person name="Martinez A.T."/>
            <person name="Grigoriev I.V."/>
            <person name="Riley R."/>
            <person name="Lipzen A."/>
            <person name="Berrin J.G."/>
            <person name="Master E.R."/>
            <person name="Rosso M.N."/>
        </authorList>
    </citation>
    <scope>NUCLEOTIDE SEQUENCE [LARGE SCALE GENOMIC DNA]</scope>
    <source>
        <strain evidence="2 3">BRFM310</strain>
    </source>
</reference>
<dbReference type="GO" id="GO:0008270">
    <property type="term" value="F:zinc ion binding"/>
    <property type="evidence" value="ECO:0007669"/>
    <property type="project" value="InterPro"/>
</dbReference>
<dbReference type="SUPFAM" id="SSF57701">
    <property type="entry name" value="Zn2/Cys6 DNA-binding domain"/>
    <property type="match status" value="1"/>
</dbReference>
<organism evidence="2 3">
    <name type="scientific">Trametes coccinea (strain BRFM310)</name>
    <name type="common">Pycnoporus coccineus</name>
    <dbReference type="NCBI Taxonomy" id="1353009"/>
    <lineage>
        <taxon>Eukaryota</taxon>
        <taxon>Fungi</taxon>
        <taxon>Dikarya</taxon>
        <taxon>Basidiomycota</taxon>
        <taxon>Agaricomycotina</taxon>
        <taxon>Agaricomycetes</taxon>
        <taxon>Polyporales</taxon>
        <taxon>Polyporaceae</taxon>
        <taxon>Trametes</taxon>
    </lineage>
</organism>
<accession>A0A1Y2J4W1</accession>
<proteinExistence type="predicted"/>
<keyword evidence="3" id="KW-1185">Reference proteome</keyword>
<dbReference type="CDD" id="cd00067">
    <property type="entry name" value="GAL4"/>
    <property type="match status" value="1"/>
</dbReference>
<sequence length="173" mass="18600">MDPPDKSPHLPSGRPGSSRRMPSPPERVSLAPAPAAPSPSSSRSHTTLPPIHQLHPGLAHASMQPPPPPQRVSSPHYMQGATYPLASTSTLGVRGAPEDSDPETSQGRPKQKRRRQALSCTECKRRKIKCDRFGITAARRPSVRSINRHLGFTGRTRAGLACGEGNRQSVNGT</sequence>
<gene>
    <name evidence="2" type="ORF">PYCCODRAFT_1429519</name>
</gene>
<dbReference type="GO" id="GO:0000981">
    <property type="term" value="F:DNA-binding transcription factor activity, RNA polymerase II-specific"/>
    <property type="evidence" value="ECO:0007669"/>
    <property type="project" value="InterPro"/>
</dbReference>
<feature type="compositionally biased region" description="Low complexity" evidence="1">
    <location>
        <begin position="9"/>
        <end position="42"/>
    </location>
</feature>
<dbReference type="Proteomes" id="UP000193067">
    <property type="component" value="Unassembled WGS sequence"/>
</dbReference>
<feature type="region of interest" description="Disordered" evidence="1">
    <location>
        <begin position="1"/>
        <end position="119"/>
    </location>
</feature>
<dbReference type="InterPro" id="IPR036864">
    <property type="entry name" value="Zn2-C6_fun-type_DNA-bd_sf"/>
</dbReference>
<dbReference type="InterPro" id="IPR001138">
    <property type="entry name" value="Zn2Cys6_DnaBD"/>
</dbReference>
<name>A0A1Y2J4W1_TRAC3</name>
<dbReference type="EMBL" id="KZ084086">
    <property type="protein sequence ID" value="OSD08448.1"/>
    <property type="molecule type" value="Genomic_DNA"/>
</dbReference>
<evidence type="ECO:0000256" key="1">
    <source>
        <dbReference type="SAM" id="MobiDB-lite"/>
    </source>
</evidence>
<dbReference type="AlphaFoldDB" id="A0A1Y2J4W1"/>
<evidence type="ECO:0000313" key="2">
    <source>
        <dbReference type="EMBL" id="OSD08448.1"/>
    </source>
</evidence>
<evidence type="ECO:0008006" key="4">
    <source>
        <dbReference type="Google" id="ProtNLM"/>
    </source>
</evidence>